<accession>A0AB40D858</accession>
<evidence type="ECO:0000256" key="1">
    <source>
        <dbReference type="SAM" id="MobiDB-lite"/>
    </source>
</evidence>
<sequence length="56" mass="6374">MAITAAATSAGETAANELNKYCCCAEKQQQQQQQQQRRQQHQQIKGRQKARDVRDV</sequence>
<dbReference type="AlphaFoldDB" id="A0AB40D858"/>
<reference evidence="3" key="1">
    <citation type="submission" date="2025-08" db="UniProtKB">
        <authorList>
            <consortium name="RefSeq"/>
        </authorList>
    </citation>
    <scope>IDENTIFICATION</scope>
</reference>
<protein>
    <submittedName>
        <fullName evidence="3">Uncharacterized protein Tango8</fullName>
    </submittedName>
</protein>
<organism evidence="2 3">
    <name type="scientific">Drosophila suzukii</name>
    <name type="common">Spotted-wing drosophila fruit fly</name>
    <dbReference type="NCBI Taxonomy" id="28584"/>
    <lineage>
        <taxon>Eukaryota</taxon>
        <taxon>Metazoa</taxon>
        <taxon>Ecdysozoa</taxon>
        <taxon>Arthropoda</taxon>
        <taxon>Hexapoda</taxon>
        <taxon>Insecta</taxon>
        <taxon>Pterygota</taxon>
        <taxon>Neoptera</taxon>
        <taxon>Endopterygota</taxon>
        <taxon>Diptera</taxon>
        <taxon>Brachycera</taxon>
        <taxon>Muscomorpha</taxon>
        <taxon>Ephydroidea</taxon>
        <taxon>Drosophilidae</taxon>
        <taxon>Drosophila</taxon>
        <taxon>Sophophora</taxon>
    </lineage>
</organism>
<proteinExistence type="predicted"/>
<evidence type="ECO:0000313" key="2">
    <source>
        <dbReference type="Proteomes" id="UP001652628"/>
    </source>
</evidence>
<keyword evidence="2" id="KW-1185">Reference proteome</keyword>
<dbReference type="Proteomes" id="UP001652628">
    <property type="component" value="Chromosome 2R"/>
</dbReference>
<gene>
    <name evidence="3" type="primary">Tango8</name>
</gene>
<evidence type="ECO:0000313" key="3">
    <source>
        <dbReference type="RefSeq" id="XP_065719718.2"/>
    </source>
</evidence>
<name>A0AB40D858_DROSZ</name>
<dbReference type="RefSeq" id="XP_065719718.2">
    <property type="nucleotide sequence ID" value="XM_065863646.2"/>
</dbReference>
<feature type="compositionally biased region" description="Basic residues" evidence="1">
    <location>
        <begin position="38"/>
        <end position="48"/>
    </location>
</feature>
<feature type="region of interest" description="Disordered" evidence="1">
    <location>
        <begin position="33"/>
        <end position="56"/>
    </location>
</feature>
<dbReference type="GeneID" id="118877084"/>